<feature type="repeat" description="ANK" evidence="1">
    <location>
        <begin position="74"/>
        <end position="107"/>
    </location>
</feature>
<feature type="repeat" description="ANK" evidence="1">
    <location>
        <begin position="513"/>
        <end position="533"/>
    </location>
</feature>
<evidence type="ECO:0000313" key="4">
    <source>
        <dbReference type="EMBL" id="KAF7276366.1"/>
    </source>
</evidence>
<evidence type="ECO:0000313" key="5">
    <source>
        <dbReference type="Proteomes" id="UP000625711"/>
    </source>
</evidence>
<dbReference type="Pfam" id="PF12796">
    <property type="entry name" value="Ank_2"/>
    <property type="match status" value="2"/>
</dbReference>
<dbReference type="PANTHER" id="PTHR24172:SF4">
    <property type="entry name" value="ANK_REP_REGION DOMAIN-CONTAINING PROTEIN"/>
    <property type="match status" value="1"/>
</dbReference>
<dbReference type="Proteomes" id="UP000625711">
    <property type="component" value="Unassembled WGS sequence"/>
</dbReference>
<reference evidence="4" key="1">
    <citation type="submission" date="2020-08" db="EMBL/GenBank/DDBJ databases">
        <title>Genome sequencing and assembly of the red palm weevil Rhynchophorus ferrugineus.</title>
        <authorList>
            <person name="Dias G.B."/>
            <person name="Bergman C.M."/>
            <person name="Manee M."/>
        </authorList>
    </citation>
    <scope>NUCLEOTIDE SEQUENCE</scope>
    <source>
        <strain evidence="4">AA-2017</strain>
        <tissue evidence="4">Whole larva</tissue>
    </source>
</reference>
<proteinExistence type="predicted"/>
<organism evidence="4 5">
    <name type="scientific">Rhynchophorus ferrugineus</name>
    <name type="common">Red palm weevil</name>
    <name type="synonym">Curculio ferrugineus</name>
    <dbReference type="NCBI Taxonomy" id="354439"/>
    <lineage>
        <taxon>Eukaryota</taxon>
        <taxon>Metazoa</taxon>
        <taxon>Ecdysozoa</taxon>
        <taxon>Arthropoda</taxon>
        <taxon>Hexapoda</taxon>
        <taxon>Insecta</taxon>
        <taxon>Pterygota</taxon>
        <taxon>Neoptera</taxon>
        <taxon>Endopterygota</taxon>
        <taxon>Coleoptera</taxon>
        <taxon>Polyphaga</taxon>
        <taxon>Cucujiformia</taxon>
        <taxon>Curculionidae</taxon>
        <taxon>Dryophthorinae</taxon>
        <taxon>Rhynchophorus</taxon>
    </lineage>
</organism>
<feature type="compositionally biased region" description="Acidic residues" evidence="2">
    <location>
        <begin position="259"/>
        <end position="272"/>
    </location>
</feature>
<feature type="compositionally biased region" description="Basic and acidic residues" evidence="2">
    <location>
        <begin position="339"/>
        <end position="362"/>
    </location>
</feature>
<accession>A0A834IBT2</accession>
<dbReference type="GO" id="GO:0004190">
    <property type="term" value="F:aspartic-type endopeptidase activity"/>
    <property type="evidence" value="ECO:0007669"/>
    <property type="project" value="InterPro"/>
</dbReference>
<sequence>MADSFIKDVHCDVQNGDLDSLKNRTSPPVPINVLTAKDSNGLTPLHKAVGLGKDDIVEYIIGEIPSSVNMLDNDGRTPLHYAALLKDNHKMFKFLVDNGADESILDHRQKSAAYYNNRASEMDTKLLHVVPECPRGAKEPHGFDWTMLKSISASLSNGIKKASEKLENGNNNAPTGDEENTEKNEKDDNGNIENNDEKQETEESSADKVKEPNEEQNNHEENTDNEATNAVDGSEQSVEGESEQKEPEESTEETKEDNQDNDDNEETEEQQTDETPPQEENNPEESAELANTEETNQEDNDNDESIENVQDNEPNEEANDDDVQNNEETNEGNEETTETEERPSSKTSEKSNRPSTRTENRSRPQTAREVPPDDENDVNNDEEGEGNEDEEKNSPEIEGEGVIEGVVNGEHEVEPMNNEGQNSRDDDDDDIKSIIDSGNMEQLAALVLNGEGDRLVGQKSDNQELQTFLDNVPVYMSKIHRIHMAAREGSLRDLQAALDRRKFAVARDSVSPNGASPLHVAVVFSRTSVVRYLAGRFPETVHVEDDNGRTPLHYAAVLKDNGHYYNLLLHLGADNRVKDKFGHNAEYYLKNQTDFSHRQILADFGAEDEADDILNDRVSEDIYSSRRDMDDDDMIGVLERCYHVIQGRRTSSSISTKTNSAV</sequence>
<dbReference type="Gene3D" id="1.25.40.20">
    <property type="entry name" value="Ankyrin repeat-containing domain"/>
    <property type="match status" value="3"/>
</dbReference>
<feature type="compositionally biased region" description="Acidic residues" evidence="2">
    <location>
        <begin position="295"/>
        <end position="306"/>
    </location>
</feature>
<feature type="repeat" description="ANK" evidence="1">
    <location>
        <begin position="40"/>
        <end position="61"/>
    </location>
</feature>
<protein>
    <recommendedName>
        <fullName evidence="3">Peptidase A2 domain-containing protein</fullName>
    </recommendedName>
</protein>
<dbReference type="PROSITE" id="PS50175">
    <property type="entry name" value="ASP_PROT_RETROV"/>
    <property type="match status" value="1"/>
</dbReference>
<feature type="non-terminal residue" evidence="4">
    <location>
        <position position="1"/>
    </location>
</feature>
<dbReference type="InterPro" id="IPR036770">
    <property type="entry name" value="Ankyrin_rpt-contain_sf"/>
</dbReference>
<dbReference type="PROSITE" id="PS50088">
    <property type="entry name" value="ANK_REPEAT"/>
    <property type="match status" value="4"/>
</dbReference>
<dbReference type="EMBL" id="JAACXV010007190">
    <property type="protein sequence ID" value="KAF7276366.1"/>
    <property type="molecule type" value="Genomic_DNA"/>
</dbReference>
<evidence type="ECO:0000256" key="2">
    <source>
        <dbReference type="SAM" id="MobiDB-lite"/>
    </source>
</evidence>
<feature type="region of interest" description="Disordered" evidence="2">
    <location>
        <begin position="413"/>
        <end position="433"/>
    </location>
</feature>
<feature type="compositionally biased region" description="Basic and acidic residues" evidence="2">
    <location>
        <begin position="242"/>
        <end position="258"/>
    </location>
</feature>
<feature type="compositionally biased region" description="Acidic residues" evidence="2">
    <location>
        <begin position="313"/>
        <end position="338"/>
    </location>
</feature>
<comment type="caution">
    <text evidence="4">The sequence shown here is derived from an EMBL/GenBank/DDBJ whole genome shotgun (WGS) entry which is preliminary data.</text>
</comment>
<keyword evidence="5" id="KW-1185">Reference proteome</keyword>
<feature type="repeat" description="ANK" evidence="1">
    <location>
        <begin position="547"/>
        <end position="580"/>
    </location>
</feature>
<dbReference type="SMART" id="SM00248">
    <property type="entry name" value="ANK"/>
    <property type="match status" value="4"/>
</dbReference>
<gene>
    <name evidence="4" type="ORF">GWI33_010432</name>
</gene>
<feature type="compositionally biased region" description="Acidic residues" evidence="2">
    <location>
        <begin position="372"/>
        <end position="399"/>
    </location>
</feature>
<evidence type="ECO:0000259" key="3">
    <source>
        <dbReference type="PROSITE" id="PS50175"/>
    </source>
</evidence>
<dbReference type="SUPFAM" id="SSF48403">
    <property type="entry name" value="Ankyrin repeat"/>
    <property type="match status" value="1"/>
</dbReference>
<dbReference type="PROSITE" id="PS50297">
    <property type="entry name" value="ANK_REP_REGION"/>
    <property type="match status" value="4"/>
</dbReference>
<name>A0A834IBT2_RHYFE</name>
<feature type="domain" description="Peptidase A2" evidence="3">
    <location>
        <begin position="92"/>
        <end position="105"/>
    </location>
</feature>
<dbReference type="InterPro" id="IPR001995">
    <property type="entry name" value="Peptidase_A2_cat"/>
</dbReference>
<feature type="compositionally biased region" description="Basic and acidic residues" evidence="2">
    <location>
        <begin position="205"/>
        <end position="222"/>
    </location>
</feature>
<keyword evidence="1" id="KW-0040">ANK repeat</keyword>
<feature type="region of interest" description="Disordered" evidence="2">
    <location>
        <begin position="163"/>
        <end position="399"/>
    </location>
</feature>
<dbReference type="AlphaFoldDB" id="A0A834IBT2"/>
<dbReference type="GO" id="GO:0006508">
    <property type="term" value="P:proteolysis"/>
    <property type="evidence" value="ECO:0007669"/>
    <property type="project" value="InterPro"/>
</dbReference>
<dbReference type="OrthoDB" id="432281at2759"/>
<evidence type="ECO:0000256" key="1">
    <source>
        <dbReference type="PROSITE-ProRule" id="PRU00023"/>
    </source>
</evidence>
<dbReference type="PANTHER" id="PTHR24172">
    <property type="entry name" value="ANK_REP_REGION DOMAIN-CONTAINING PROTEIN"/>
    <property type="match status" value="1"/>
</dbReference>
<dbReference type="InterPro" id="IPR002110">
    <property type="entry name" value="Ankyrin_rpt"/>
</dbReference>